<dbReference type="AlphaFoldDB" id="A0A0E9XDA5"/>
<accession>A0A0E9XDA5</accession>
<organism evidence="4">
    <name type="scientific">Anguilla anguilla</name>
    <name type="common">European freshwater eel</name>
    <name type="synonym">Muraena anguilla</name>
    <dbReference type="NCBI Taxonomy" id="7936"/>
    <lineage>
        <taxon>Eukaryota</taxon>
        <taxon>Metazoa</taxon>
        <taxon>Chordata</taxon>
        <taxon>Craniata</taxon>
        <taxon>Vertebrata</taxon>
        <taxon>Euteleostomi</taxon>
        <taxon>Actinopterygii</taxon>
        <taxon>Neopterygii</taxon>
        <taxon>Teleostei</taxon>
        <taxon>Anguilliformes</taxon>
        <taxon>Anguillidae</taxon>
        <taxon>Anguilla</taxon>
    </lineage>
</organism>
<dbReference type="InterPro" id="IPR013320">
    <property type="entry name" value="ConA-like_dom_sf"/>
</dbReference>
<dbReference type="PROSITE" id="PS51304">
    <property type="entry name" value="GALECTIN"/>
    <property type="match status" value="1"/>
</dbReference>
<dbReference type="InterPro" id="IPR044156">
    <property type="entry name" value="Galectin-like"/>
</dbReference>
<protein>
    <recommendedName>
        <fullName evidence="2">Galectin</fullName>
    </recommendedName>
</protein>
<reference evidence="4" key="1">
    <citation type="submission" date="2014-11" db="EMBL/GenBank/DDBJ databases">
        <authorList>
            <person name="Amaro Gonzalez C."/>
        </authorList>
    </citation>
    <scope>NUCLEOTIDE SEQUENCE</scope>
</reference>
<evidence type="ECO:0000256" key="1">
    <source>
        <dbReference type="ARBA" id="ARBA00022734"/>
    </source>
</evidence>
<name>A0A0E9XDA5_ANGAN</name>
<evidence type="ECO:0000256" key="2">
    <source>
        <dbReference type="RuleBase" id="RU102079"/>
    </source>
</evidence>
<dbReference type="PANTHER" id="PTHR11346">
    <property type="entry name" value="GALECTIN"/>
    <property type="match status" value="1"/>
</dbReference>
<dbReference type="Gene3D" id="2.60.120.200">
    <property type="match status" value="1"/>
</dbReference>
<dbReference type="EMBL" id="GBXM01008782">
    <property type="protein sequence ID" value="JAH99795.1"/>
    <property type="molecule type" value="Transcribed_RNA"/>
</dbReference>
<keyword evidence="1 2" id="KW-0430">Lectin</keyword>
<proteinExistence type="predicted"/>
<dbReference type="SMART" id="SM00908">
    <property type="entry name" value="Gal-bind_lectin"/>
    <property type="match status" value="1"/>
</dbReference>
<dbReference type="Pfam" id="PF00337">
    <property type="entry name" value="Gal-bind_lectin"/>
    <property type="match status" value="1"/>
</dbReference>
<dbReference type="GO" id="GO:0030246">
    <property type="term" value="F:carbohydrate binding"/>
    <property type="evidence" value="ECO:0007669"/>
    <property type="project" value="UniProtKB-UniRule"/>
</dbReference>
<feature type="domain" description="Galectin" evidence="3">
    <location>
        <begin position="67"/>
        <end position="194"/>
    </location>
</feature>
<dbReference type="SUPFAM" id="SSF49899">
    <property type="entry name" value="Concanavalin A-like lectins/glucanases"/>
    <property type="match status" value="1"/>
</dbReference>
<evidence type="ECO:0000259" key="3">
    <source>
        <dbReference type="PROSITE" id="PS51304"/>
    </source>
</evidence>
<dbReference type="InterPro" id="IPR001079">
    <property type="entry name" value="Galectin_CRD"/>
</dbReference>
<dbReference type="PANTHER" id="PTHR11346:SF147">
    <property type="entry name" value="GALECTIN"/>
    <property type="match status" value="1"/>
</dbReference>
<dbReference type="SMART" id="SM00276">
    <property type="entry name" value="GLECT"/>
    <property type="match status" value="1"/>
</dbReference>
<evidence type="ECO:0000313" key="4">
    <source>
        <dbReference type="EMBL" id="JAH99795.1"/>
    </source>
</evidence>
<dbReference type="CDD" id="cd00070">
    <property type="entry name" value="GLECT"/>
    <property type="match status" value="1"/>
</dbReference>
<reference evidence="4" key="2">
    <citation type="journal article" date="2015" name="Fish Shellfish Immunol.">
        <title>Early steps in the European eel (Anguilla anguilla)-Vibrio vulnificus interaction in the gills: Role of the RtxA13 toxin.</title>
        <authorList>
            <person name="Callol A."/>
            <person name="Pajuelo D."/>
            <person name="Ebbesson L."/>
            <person name="Teles M."/>
            <person name="MacKenzie S."/>
            <person name="Amaro C."/>
        </authorList>
    </citation>
    <scope>NUCLEOTIDE SEQUENCE</scope>
</reference>
<sequence>MILWCLMRMSRSWKKFEKEWRIYCNAGLADKTKKIQAYTLLNLAGLDAVKKSEAFFGADENQEDPENSGVNNISFMPGMKLWVKGAFHFNPQRFSINVGQDEQNIALHCDVRFGYGSSRPVIVMNSRENNEFGEEVRERNFPFQPEQEFEVTIAITDNTFHIKLPGDQVLVFPDRLPGLSRIKFGLKEMPQSME</sequence>